<sequence>MRWKQAIIGVSVVVLGAVGAGCAQQGDVQPGSGGAGNNDAGRAPVELPRESGQGAGRKPVQPPAADEGTPVPPERVDASALPRGYPVEVSVTGDGRTLRIVGQEGGCSKASAELGEQRGDRVAVTMVETKPTSKDIACTMDMRYPPLTITLDEPLGERMVVLTYEARET</sequence>
<gene>
    <name evidence="3" type="ORF">FHU38_003059</name>
</gene>
<dbReference type="Proteomes" id="UP000545493">
    <property type="component" value="Unassembled WGS sequence"/>
</dbReference>
<evidence type="ECO:0008006" key="5">
    <source>
        <dbReference type="Google" id="ProtNLM"/>
    </source>
</evidence>
<evidence type="ECO:0000256" key="2">
    <source>
        <dbReference type="SAM" id="SignalP"/>
    </source>
</evidence>
<feature type="signal peptide" evidence="2">
    <location>
        <begin position="1"/>
        <end position="25"/>
    </location>
</feature>
<reference evidence="3 4" key="1">
    <citation type="submission" date="2020-03" db="EMBL/GenBank/DDBJ databases">
        <title>Sequencing the genomes of 1000 actinobacteria strains.</title>
        <authorList>
            <person name="Klenk H.-P."/>
        </authorList>
    </citation>
    <scope>NUCLEOTIDE SEQUENCE [LARGE SCALE GENOMIC DNA]</scope>
    <source>
        <strain evidence="3 4">DSM 45685</strain>
    </source>
</reference>
<proteinExistence type="predicted"/>
<feature type="region of interest" description="Disordered" evidence="1">
    <location>
        <begin position="27"/>
        <end position="88"/>
    </location>
</feature>
<dbReference type="EMBL" id="JAAOYM010000001">
    <property type="protein sequence ID" value="NIJ12715.1"/>
    <property type="molecule type" value="Genomic_DNA"/>
</dbReference>
<feature type="chain" id="PRO_5038765625" description="Lipoprotein" evidence="2">
    <location>
        <begin position="26"/>
        <end position="169"/>
    </location>
</feature>
<evidence type="ECO:0000313" key="3">
    <source>
        <dbReference type="EMBL" id="NIJ12715.1"/>
    </source>
</evidence>
<evidence type="ECO:0000313" key="4">
    <source>
        <dbReference type="Proteomes" id="UP000545493"/>
    </source>
</evidence>
<organism evidence="3 4">
    <name type="scientific">Saccharomonospora amisosensis</name>
    <dbReference type="NCBI Taxonomy" id="1128677"/>
    <lineage>
        <taxon>Bacteria</taxon>
        <taxon>Bacillati</taxon>
        <taxon>Actinomycetota</taxon>
        <taxon>Actinomycetes</taxon>
        <taxon>Pseudonocardiales</taxon>
        <taxon>Pseudonocardiaceae</taxon>
        <taxon>Saccharomonospora</taxon>
    </lineage>
</organism>
<protein>
    <recommendedName>
        <fullName evidence="5">Lipoprotein</fullName>
    </recommendedName>
</protein>
<name>A0A7X5ZRU1_9PSEU</name>
<dbReference type="PROSITE" id="PS51257">
    <property type="entry name" value="PROKAR_LIPOPROTEIN"/>
    <property type="match status" value="1"/>
</dbReference>
<dbReference type="RefSeq" id="WP_167171851.1">
    <property type="nucleotide sequence ID" value="NZ_JAAOYM010000001.1"/>
</dbReference>
<keyword evidence="2" id="KW-0732">Signal</keyword>
<dbReference type="AlphaFoldDB" id="A0A7X5ZRU1"/>
<evidence type="ECO:0000256" key="1">
    <source>
        <dbReference type="SAM" id="MobiDB-lite"/>
    </source>
</evidence>
<keyword evidence="4" id="KW-1185">Reference proteome</keyword>
<accession>A0A7X5ZRU1</accession>
<comment type="caution">
    <text evidence="3">The sequence shown here is derived from an EMBL/GenBank/DDBJ whole genome shotgun (WGS) entry which is preliminary data.</text>
</comment>